<dbReference type="InterPro" id="IPR012677">
    <property type="entry name" value="Nucleotide-bd_a/b_plait_sf"/>
</dbReference>
<dbReference type="PANTHER" id="PTHR24012">
    <property type="entry name" value="RNA BINDING PROTEIN"/>
    <property type="match status" value="1"/>
</dbReference>
<feature type="region of interest" description="Disordered" evidence="4">
    <location>
        <begin position="539"/>
        <end position="573"/>
    </location>
</feature>
<dbReference type="InterPro" id="IPR000504">
    <property type="entry name" value="RRM_dom"/>
</dbReference>
<protein>
    <recommendedName>
        <fullName evidence="5">RRM domain-containing protein</fullName>
    </recommendedName>
</protein>
<dbReference type="PROSITE" id="PS50102">
    <property type="entry name" value="RRM"/>
    <property type="match status" value="2"/>
</dbReference>
<dbReference type="Pfam" id="PF00076">
    <property type="entry name" value="RRM_1"/>
    <property type="match status" value="2"/>
</dbReference>
<dbReference type="OrthoDB" id="4823577at2759"/>
<evidence type="ECO:0000256" key="2">
    <source>
        <dbReference type="ARBA" id="ARBA00022884"/>
    </source>
</evidence>
<feature type="compositionally biased region" description="Polar residues" evidence="4">
    <location>
        <begin position="25"/>
        <end position="36"/>
    </location>
</feature>
<feature type="region of interest" description="Disordered" evidence="4">
    <location>
        <begin position="1"/>
        <end position="106"/>
    </location>
</feature>
<evidence type="ECO:0000313" key="7">
    <source>
        <dbReference type="Proteomes" id="UP000770015"/>
    </source>
</evidence>
<evidence type="ECO:0000256" key="4">
    <source>
        <dbReference type="SAM" id="MobiDB-lite"/>
    </source>
</evidence>
<feature type="region of interest" description="Disordered" evidence="4">
    <location>
        <begin position="372"/>
        <end position="472"/>
    </location>
</feature>
<dbReference type="GO" id="GO:0003723">
    <property type="term" value="F:RNA binding"/>
    <property type="evidence" value="ECO:0007669"/>
    <property type="project" value="UniProtKB-UniRule"/>
</dbReference>
<sequence length="573" mass="64136">MSEQPTPPRQGVDDIEEVLDELTLQPGTPEQDTPSAPTLVHGGHDFAYGVRPTDGLNTPPRRAHGRGDDIDHEEDRGGHYASRPIPRLPQTPRSRPPTRDAQNEYPSSACIFVANLARPKSDEELHDALQEAFSRFGTVFIKVRRDPIDMPFAFAQFTTDEDAQNALLNGRGIRIYDRAVRLEPPRAAQFSHFITRHDGKDMTAQEASTVMSQVGRVSNVTVLDTTRSEALNTRGTSFAIRFEMWNGGRDVIGHFRDDPTYRTGSLMDNSRPPTRPAPRYNSSSTYRATPRHGPFTAERDARTIWISNLHHNTTDDEVEHLVAQVGQLVNFTIKPARVYQERDANGCSHTTRAFAFVEFRTEEQARNAIEQLNGTEGPRGVTIAVEPKRVKPRFSSQSSLRQRYAYDNYETPTRYEDERSSESVRRHTDRPRNDRGDRYEGARTQPATQPRVRHDTPVRTTAPASYIGPDPSISDYTPAPAFPTMPTVPFQGPYQMSGFAPGYQFPMGMPMGNMGYNVFGGPAYGPMYHPYAAPPFALGGFAPPSDPFQGPTVTQSEPVGATEEERKEEEKEE</sequence>
<dbReference type="AlphaFoldDB" id="A0A9P9AC05"/>
<accession>A0A9P9AC05</accession>
<evidence type="ECO:0000256" key="1">
    <source>
        <dbReference type="ARBA" id="ARBA00022737"/>
    </source>
</evidence>
<evidence type="ECO:0000259" key="5">
    <source>
        <dbReference type="PROSITE" id="PS50102"/>
    </source>
</evidence>
<feature type="domain" description="RRM" evidence="5">
    <location>
        <begin position="109"/>
        <end position="187"/>
    </location>
</feature>
<keyword evidence="1" id="KW-0677">Repeat</keyword>
<feature type="compositionally biased region" description="Basic and acidic residues" evidence="4">
    <location>
        <begin position="413"/>
        <end position="441"/>
    </location>
</feature>
<feature type="compositionally biased region" description="Polar residues" evidence="4">
    <location>
        <begin position="262"/>
        <end position="272"/>
    </location>
</feature>
<reference evidence="6" key="1">
    <citation type="journal article" date="2021" name="Nat. Commun.">
        <title>Genetic determinants of endophytism in the Arabidopsis root mycobiome.</title>
        <authorList>
            <person name="Mesny F."/>
            <person name="Miyauchi S."/>
            <person name="Thiergart T."/>
            <person name="Pickel B."/>
            <person name="Atanasova L."/>
            <person name="Karlsson M."/>
            <person name="Huettel B."/>
            <person name="Barry K.W."/>
            <person name="Haridas S."/>
            <person name="Chen C."/>
            <person name="Bauer D."/>
            <person name="Andreopoulos W."/>
            <person name="Pangilinan J."/>
            <person name="LaButti K."/>
            <person name="Riley R."/>
            <person name="Lipzen A."/>
            <person name="Clum A."/>
            <person name="Drula E."/>
            <person name="Henrissat B."/>
            <person name="Kohler A."/>
            <person name="Grigoriev I.V."/>
            <person name="Martin F.M."/>
            <person name="Hacquard S."/>
        </authorList>
    </citation>
    <scope>NUCLEOTIDE SEQUENCE</scope>
    <source>
        <strain evidence="6">MPI-SDFR-AT-0117</strain>
    </source>
</reference>
<feature type="compositionally biased region" description="Basic and acidic residues" evidence="4">
    <location>
        <begin position="65"/>
        <end position="78"/>
    </location>
</feature>
<dbReference type="InterPro" id="IPR035979">
    <property type="entry name" value="RBD_domain_sf"/>
</dbReference>
<keyword evidence="7" id="KW-1185">Reference proteome</keyword>
<evidence type="ECO:0000256" key="3">
    <source>
        <dbReference type="PROSITE-ProRule" id="PRU00176"/>
    </source>
</evidence>
<feature type="domain" description="RRM" evidence="5">
    <location>
        <begin position="302"/>
        <end position="390"/>
    </location>
</feature>
<dbReference type="Proteomes" id="UP000770015">
    <property type="component" value="Unassembled WGS sequence"/>
</dbReference>
<feature type="compositionally biased region" description="Basic and acidic residues" evidence="4">
    <location>
        <begin position="563"/>
        <end position="573"/>
    </location>
</feature>
<dbReference type="CDD" id="cd00590">
    <property type="entry name" value="RRM_SF"/>
    <property type="match status" value="1"/>
</dbReference>
<evidence type="ECO:0000313" key="6">
    <source>
        <dbReference type="EMBL" id="KAH6688867.1"/>
    </source>
</evidence>
<dbReference type="Gene3D" id="3.30.70.330">
    <property type="match status" value="2"/>
</dbReference>
<keyword evidence="2 3" id="KW-0694">RNA-binding</keyword>
<feature type="region of interest" description="Disordered" evidence="4">
    <location>
        <begin position="262"/>
        <end position="294"/>
    </location>
</feature>
<comment type="caution">
    <text evidence="6">The sequence shown here is derived from an EMBL/GenBank/DDBJ whole genome shotgun (WGS) entry which is preliminary data.</text>
</comment>
<proteinExistence type="predicted"/>
<dbReference type="EMBL" id="JAGSXJ010000008">
    <property type="protein sequence ID" value="KAH6688867.1"/>
    <property type="molecule type" value="Genomic_DNA"/>
</dbReference>
<dbReference type="SUPFAM" id="SSF54928">
    <property type="entry name" value="RNA-binding domain, RBD"/>
    <property type="match status" value="2"/>
</dbReference>
<dbReference type="SMART" id="SM00360">
    <property type="entry name" value="RRM"/>
    <property type="match status" value="2"/>
</dbReference>
<organism evidence="6 7">
    <name type="scientific">Plectosphaerella plurivora</name>
    <dbReference type="NCBI Taxonomy" id="936078"/>
    <lineage>
        <taxon>Eukaryota</taxon>
        <taxon>Fungi</taxon>
        <taxon>Dikarya</taxon>
        <taxon>Ascomycota</taxon>
        <taxon>Pezizomycotina</taxon>
        <taxon>Sordariomycetes</taxon>
        <taxon>Hypocreomycetidae</taxon>
        <taxon>Glomerellales</taxon>
        <taxon>Plectosphaerellaceae</taxon>
        <taxon>Plectosphaerella</taxon>
    </lineage>
</organism>
<name>A0A9P9AC05_9PEZI</name>
<gene>
    <name evidence="6" type="ORF">F5X68DRAFT_254672</name>
</gene>